<dbReference type="InterPro" id="IPR036890">
    <property type="entry name" value="HATPase_C_sf"/>
</dbReference>
<comment type="function">
    <text evidence="5">Molecular chaperone. Has ATPase activity.</text>
</comment>
<dbReference type="PROSITE" id="PS00298">
    <property type="entry name" value="HSP90"/>
    <property type="match status" value="1"/>
</dbReference>
<evidence type="ECO:0000256" key="5">
    <source>
        <dbReference type="HAMAP-Rule" id="MF_00505"/>
    </source>
</evidence>
<evidence type="ECO:0000313" key="8">
    <source>
        <dbReference type="Proteomes" id="UP000199026"/>
    </source>
</evidence>
<evidence type="ECO:0000256" key="6">
    <source>
        <dbReference type="PIRSR" id="PIRSR002583-1"/>
    </source>
</evidence>
<dbReference type="InterPro" id="IPR020568">
    <property type="entry name" value="Ribosomal_Su5_D2-typ_SF"/>
</dbReference>
<dbReference type="PANTHER" id="PTHR11528">
    <property type="entry name" value="HEAT SHOCK PROTEIN 90 FAMILY MEMBER"/>
    <property type="match status" value="1"/>
</dbReference>
<dbReference type="SUPFAM" id="SSF55874">
    <property type="entry name" value="ATPase domain of HSP90 chaperone/DNA topoisomerase II/histidine kinase"/>
    <property type="match status" value="1"/>
</dbReference>
<dbReference type="GO" id="GO:0005524">
    <property type="term" value="F:ATP binding"/>
    <property type="evidence" value="ECO:0007669"/>
    <property type="project" value="UniProtKB-UniRule"/>
</dbReference>
<dbReference type="GO" id="GO:0051082">
    <property type="term" value="F:unfolded protein binding"/>
    <property type="evidence" value="ECO:0007669"/>
    <property type="project" value="UniProtKB-UniRule"/>
</dbReference>
<keyword evidence="3 5" id="KW-0067">ATP-binding</keyword>
<evidence type="ECO:0000313" key="7">
    <source>
        <dbReference type="EMBL" id="SDY20437.1"/>
    </source>
</evidence>
<keyword evidence="8" id="KW-1185">Reference proteome</keyword>
<gene>
    <name evidence="5" type="primary">htpG</name>
    <name evidence="7" type="ORF">SAMN05444486_101737</name>
</gene>
<feature type="region of interest" description="C" evidence="5">
    <location>
        <begin position="542"/>
        <end position="613"/>
    </location>
</feature>
<sequence length="613" mass="68605">MTEQTHNFEADTGKILNIVINSLYSDRDIFLRELLSNASDAIHKRKLLGQTQPDILNSAEDEILVAVDDKKKTVEIIDTGIGLNADDLTETLGTIARSGTSSFLDSIEEASDSKNAAKSLIGKFGVGFYSAFMVAEKVVVTTRKAGENGANTWESDGKAGYTITAVSDEHPVGTSIKLFLRKDAKEYADLHKLKGLIKKYSDHIIVPIFVQSKDVEKEQANSAQALWTKSPSEVSEEEYSEFYKASLGAFDEPYITLHNKTEGSIDFTNLLYIPKTAPFDLFEPERKTKISLYINRVFISQDVDGVIPTWLRFVKGILDTTSLDLNVSREMVQNSPVIKKISKSVTKRILSELKKKLKKDEAGYDTFWEQFGKVLKEGLYEDYEYRDKIAEITRAYSLKHQKLISLDAYLEEMADKQDKIYYLTADTLKQAKTSPHLEGFKAKDIDVLLMTDPIDAFWMSQMGAYKEKSFLSISRDKYDLSELSEETPNEAANEAETNSLALLIKDCLGDAVEDVKVTTSLVESPVRLVAGEGGLDFNLERILKAQNPEFEGSKKTLEVNAEHSLVRKIPDLSPELQKALSRVLFEQARVLDGEMPSDPQQFSKDLIAIGTAL</sequence>
<feature type="region of interest" description="A; substrate-binding" evidence="5">
    <location>
        <begin position="1"/>
        <end position="329"/>
    </location>
</feature>
<reference evidence="7 8" key="1">
    <citation type="submission" date="2016-10" db="EMBL/GenBank/DDBJ databases">
        <authorList>
            <person name="de Groot N.N."/>
        </authorList>
    </citation>
    <scope>NUCLEOTIDE SEQUENCE [LARGE SCALE GENOMIC DNA]</scope>
    <source>
        <strain evidence="7 8">DSM 24677</strain>
    </source>
</reference>
<feature type="binding site" evidence="6">
    <location>
        <begin position="98"/>
        <end position="99"/>
    </location>
    <ligand>
        <name>ATP</name>
        <dbReference type="ChEBI" id="CHEBI:30616"/>
    </ligand>
</feature>
<feature type="binding site" evidence="6">
    <location>
        <position position="33"/>
    </location>
    <ligand>
        <name>ATP</name>
        <dbReference type="ChEBI" id="CHEBI:30616"/>
    </ligand>
</feature>
<keyword evidence="2 5" id="KW-0547">Nucleotide-binding</keyword>
<dbReference type="Gene3D" id="1.20.120.790">
    <property type="entry name" value="Heat shock protein 90, C-terminal domain"/>
    <property type="match status" value="1"/>
</dbReference>
<dbReference type="NCBIfam" id="NF003555">
    <property type="entry name" value="PRK05218.1"/>
    <property type="match status" value="1"/>
</dbReference>
<comment type="subcellular location">
    <subcellularLocation>
        <location evidence="5">Cytoplasm</location>
    </subcellularLocation>
</comment>
<dbReference type="EMBL" id="FNPR01000001">
    <property type="protein sequence ID" value="SDY20437.1"/>
    <property type="molecule type" value="Genomic_DNA"/>
</dbReference>
<dbReference type="InterPro" id="IPR001404">
    <property type="entry name" value="Hsp90_fam"/>
</dbReference>
<dbReference type="Gene3D" id="3.30.565.10">
    <property type="entry name" value="Histidine kinase-like ATPase, C-terminal domain"/>
    <property type="match status" value="1"/>
</dbReference>
<dbReference type="PRINTS" id="PR00775">
    <property type="entry name" value="HEATSHOCK90"/>
</dbReference>
<dbReference type="Pfam" id="PF13589">
    <property type="entry name" value="HATPase_c_3"/>
    <property type="match status" value="1"/>
</dbReference>
<organism evidence="7 8">
    <name type="scientific">Lentibacter algarum</name>
    <dbReference type="NCBI Taxonomy" id="576131"/>
    <lineage>
        <taxon>Bacteria</taxon>
        <taxon>Pseudomonadati</taxon>
        <taxon>Pseudomonadota</taxon>
        <taxon>Alphaproteobacteria</taxon>
        <taxon>Rhodobacterales</taxon>
        <taxon>Roseobacteraceae</taxon>
        <taxon>Lentibacter</taxon>
    </lineage>
</organism>
<feature type="binding site" evidence="6">
    <location>
        <position position="78"/>
    </location>
    <ligand>
        <name>ATP</name>
        <dbReference type="ChEBI" id="CHEBI:30616"/>
    </ligand>
</feature>
<evidence type="ECO:0000256" key="1">
    <source>
        <dbReference type="ARBA" id="ARBA00008239"/>
    </source>
</evidence>
<dbReference type="CDD" id="cd16927">
    <property type="entry name" value="HATPase_Hsp90-like"/>
    <property type="match status" value="1"/>
</dbReference>
<dbReference type="InterPro" id="IPR020575">
    <property type="entry name" value="Hsp90_N"/>
</dbReference>
<dbReference type="GO" id="GO:0016887">
    <property type="term" value="F:ATP hydrolysis activity"/>
    <property type="evidence" value="ECO:0007669"/>
    <property type="project" value="InterPro"/>
</dbReference>
<dbReference type="OrthoDB" id="9802640at2"/>
<accession>A0A1H3HYC6</accession>
<dbReference type="GeneID" id="78123531"/>
<dbReference type="RefSeq" id="WP_089887926.1">
    <property type="nucleotide sequence ID" value="NZ_CP117819.1"/>
</dbReference>
<comment type="subunit">
    <text evidence="5">Homodimer.</text>
</comment>
<dbReference type="PIRSF" id="PIRSF002583">
    <property type="entry name" value="Hsp90"/>
    <property type="match status" value="1"/>
</dbReference>
<dbReference type="Gene3D" id="3.30.230.80">
    <property type="match status" value="1"/>
</dbReference>
<dbReference type="SUPFAM" id="SSF54211">
    <property type="entry name" value="Ribosomal protein S5 domain 2-like"/>
    <property type="match status" value="1"/>
</dbReference>
<proteinExistence type="inferred from homology"/>
<dbReference type="Gene3D" id="3.40.50.11260">
    <property type="match status" value="1"/>
</dbReference>
<dbReference type="Proteomes" id="UP000199026">
    <property type="component" value="Unassembled WGS sequence"/>
</dbReference>
<comment type="similarity">
    <text evidence="1 5">Belongs to the heat shock protein 90 family.</text>
</comment>
<feature type="binding site" evidence="6">
    <location>
        <position position="329"/>
    </location>
    <ligand>
        <name>ATP</name>
        <dbReference type="ChEBI" id="CHEBI:30616"/>
    </ligand>
</feature>
<dbReference type="Pfam" id="PF00183">
    <property type="entry name" value="HSP90"/>
    <property type="match status" value="1"/>
</dbReference>
<protein>
    <recommendedName>
        <fullName evidence="5">Chaperone protein HtpG</fullName>
    </recommendedName>
    <alternativeName>
        <fullName evidence="5">Heat shock protein HtpG</fullName>
    </alternativeName>
    <alternativeName>
        <fullName evidence="5">High temperature protein G</fullName>
    </alternativeName>
</protein>
<dbReference type="HAMAP" id="MF_00505">
    <property type="entry name" value="HSP90"/>
    <property type="match status" value="1"/>
</dbReference>
<dbReference type="InterPro" id="IPR019805">
    <property type="entry name" value="Heat_shock_protein_90_CS"/>
</dbReference>
<dbReference type="GO" id="GO:0140662">
    <property type="term" value="F:ATP-dependent protein folding chaperone"/>
    <property type="evidence" value="ECO:0007669"/>
    <property type="project" value="InterPro"/>
</dbReference>
<keyword evidence="5" id="KW-0963">Cytoplasm</keyword>
<evidence type="ECO:0000256" key="3">
    <source>
        <dbReference type="ARBA" id="ARBA00022840"/>
    </source>
</evidence>
<keyword evidence="5" id="KW-0346">Stress response</keyword>
<dbReference type="InterPro" id="IPR037196">
    <property type="entry name" value="HSP90_C"/>
</dbReference>
<dbReference type="GO" id="GO:0005737">
    <property type="term" value="C:cytoplasm"/>
    <property type="evidence" value="ECO:0007669"/>
    <property type="project" value="UniProtKB-SubCell"/>
</dbReference>
<dbReference type="STRING" id="576131.SAMN05444486_101737"/>
<dbReference type="AlphaFoldDB" id="A0A1H3HYC6"/>
<evidence type="ECO:0000256" key="2">
    <source>
        <dbReference type="ARBA" id="ARBA00022741"/>
    </source>
</evidence>
<dbReference type="SUPFAM" id="SSF110942">
    <property type="entry name" value="HSP90 C-terminal domain"/>
    <property type="match status" value="1"/>
</dbReference>
<feature type="binding site" evidence="6">
    <location>
        <position position="174"/>
    </location>
    <ligand>
        <name>ATP</name>
        <dbReference type="ChEBI" id="CHEBI:30616"/>
    </ligand>
</feature>
<name>A0A1H3HYC6_9RHOB</name>
<keyword evidence="4 5" id="KW-0143">Chaperone</keyword>
<evidence type="ECO:0000256" key="4">
    <source>
        <dbReference type="ARBA" id="ARBA00023186"/>
    </source>
</evidence>
<comment type="caution">
    <text evidence="5">Lacks conserved residue(s) required for the propagation of feature annotation.</text>
</comment>
<feature type="binding site" evidence="6">
    <location>
        <position position="37"/>
    </location>
    <ligand>
        <name>ATP</name>
        <dbReference type="ChEBI" id="CHEBI:30616"/>
    </ligand>
</feature>